<dbReference type="PANTHER" id="PTHR33877:SF2">
    <property type="entry name" value="OS07G0170200 PROTEIN"/>
    <property type="match status" value="1"/>
</dbReference>
<evidence type="ECO:0000259" key="1">
    <source>
        <dbReference type="SMART" id="SM00507"/>
    </source>
</evidence>
<evidence type="ECO:0000313" key="3">
    <source>
        <dbReference type="Proteomes" id="UP000698240"/>
    </source>
</evidence>
<dbReference type="InterPro" id="IPR044925">
    <property type="entry name" value="His-Me_finger_sf"/>
</dbReference>
<dbReference type="CDD" id="cd00085">
    <property type="entry name" value="HNHc"/>
    <property type="match status" value="1"/>
</dbReference>
<organism evidence="2 3">
    <name type="scientific">Yersinia massiliensis</name>
    <dbReference type="NCBI Taxonomy" id="419257"/>
    <lineage>
        <taxon>Bacteria</taxon>
        <taxon>Pseudomonadati</taxon>
        <taxon>Pseudomonadota</taxon>
        <taxon>Gammaproteobacteria</taxon>
        <taxon>Enterobacterales</taxon>
        <taxon>Yersiniaceae</taxon>
        <taxon>Yersinia</taxon>
    </lineage>
</organism>
<dbReference type="Proteomes" id="UP000698240">
    <property type="component" value="Unassembled WGS sequence"/>
</dbReference>
<dbReference type="RefSeq" id="WP_167311271.1">
    <property type="nucleotide sequence ID" value="NZ_CP110790.1"/>
</dbReference>
<dbReference type="EMBL" id="JAASAN010000002">
    <property type="protein sequence ID" value="NIL26131.1"/>
    <property type="molecule type" value="Genomic_DNA"/>
</dbReference>
<name>A0AA90XUN6_9GAMM</name>
<dbReference type="GO" id="GO:0003676">
    <property type="term" value="F:nucleic acid binding"/>
    <property type="evidence" value="ECO:0007669"/>
    <property type="project" value="InterPro"/>
</dbReference>
<keyword evidence="2" id="KW-0255">Endonuclease</keyword>
<reference evidence="2" key="1">
    <citation type="submission" date="2020-03" db="EMBL/GenBank/DDBJ databases">
        <authorList>
            <person name="Kislichkina A."/>
            <person name="Dentovskaya S."/>
            <person name="Shaikhutdinov R."/>
            <person name="Ivanov S."/>
            <person name="Sizova A."/>
            <person name="Solomentsev V."/>
            <person name="Bogun A."/>
        </authorList>
    </citation>
    <scope>NUCLEOTIDE SEQUENCE</scope>
    <source>
        <strain evidence="2">SCPM-O-B-8025</strain>
    </source>
</reference>
<gene>
    <name evidence="2" type="ORF">HB980_06140</name>
</gene>
<comment type="caution">
    <text evidence="2">The sequence shown here is derived from an EMBL/GenBank/DDBJ whole genome shotgun (WGS) entry which is preliminary data.</text>
</comment>
<dbReference type="Gene3D" id="1.10.30.50">
    <property type="match status" value="1"/>
</dbReference>
<accession>A0AA90XUN6</accession>
<keyword evidence="2" id="KW-0540">Nuclease</keyword>
<dbReference type="InterPro" id="IPR002711">
    <property type="entry name" value="HNH"/>
</dbReference>
<dbReference type="GO" id="GO:0008270">
    <property type="term" value="F:zinc ion binding"/>
    <property type="evidence" value="ECO:0007669"/>
    <property type="project" value="InterPro"/>
</dbReference>
<dbReference type="Pfam" id="PF01844">
    <property type="entry name" value="HNH"/>
    <property type="match status" value="1"/>
</dbReference>
<dbReference type="SUPFAM" id="SSF54060">
    <property type="entry name" value="His-Me finger endonucleases"/>
    <property type="match status" value="1"/>
</dbReference>
<feature type="domain" description="HNH nuclease" evidence="1">
    <location>
        <begin position="35"/>
        <end position="89"/>
    </location>
</feature>
<dbReference type="InterPro" id="IPR003615">
    <property type="entry name" value="HNH_nuc"/>
</dbReference>
<dbReference type="PANTHER" id="PTHR33877">
    <property type="entry name" value="SLL1193 PROTEIN"/>
    <property type="match status" value="1"/>
</dbReference>
<keyword evidence="2" id="KW-0378">Hydrolase</keyword>
<dbReference type="AlphaFoldDB" id="A0AA90XUN6"/>
<evidence type="ECO:0000313" key="2">
    <source>
        <dbReference type="EMBL" id="NIL26131.1"/>
    </source>
</evidence>
<dbReference type="SMART" id="SM00507">
    <property type="entry name" value="HNHc"/>
    <property type="match status" value="1"/>
</dbReference>
<protein>
    <submittedName>
        <fullName evidence="2">HNH endonuclease</fullName>
    </submittedName>
</protein>
<proteinExistence type="predicted"/>
<dbReference type="InterPro" id="IPR052892">
    <property type="entry name" value="NA-targeting_endonuclease"/>
</dbReference>
<sequence length="143" mass="15979">MQETLKNTYPPTVQIGFSELDVVKTTANGWRFSLTFKRALWEASGKKCCYCGDVINTHKTMHVDHFIPRRAGGTHVLANLVSACSRCNMLKGDREPEYLRYALAMAESPIAGIITTSQAIELNKAGVNLPIVLGAFHYEKRYL</sequence>
<dbReference type="GO" id="GO:0004519">
    <property type="term" value="F:endonuclease activity"/>
    <property type="evidence" value="ECO:0007669"/>
    <property type="project" value="UniProtKB-KW"/>
</dbReference>